<evidence type="ECO:0000256" key="2">
    <source>
        <dbReference type="ARBA" id="ARBA00022741"/>
    </source>
</evidence>
<evidence type="ECO:0000256" key="1">
    <source>
        <dbReference type="ARBA" id="ARBA00022679"/>
    </source>
</evidence>
<keyword evidence="1" id="KW-0808">Transferase</keyword>
<dbReference type="Proteomes" id="UP001470230">
    <property type="component" value="Unassembled WGS sequence"/>
</dbReference>
<evidence type="ECO:0000259" key="5">
    <source>
        <dbReference type="PROSITE" id="PS50011"/>
    </source>
</evidence>
<accession>A0ABR2L6X7</accession>
<evidence type="ECO:0000256" key="3">
    <source>
        <dbReference type="ARBA" id="ARBA00022777"/>
    </source>
</evidence>
<organism evidence="6 7">
    <name type="scientific">Tritrichomonas musculus</name>
    <dbReference type="NCBI Taxonomy" id="1915356"/>
    <lineage>
        <taxon>Eukaryota</taxon>
        <taxon>Metamonada</taxon>
        <taxon>Parabasalia</taxon>
        <taxon>Tritrichomonadida</taxon>
        <taxon>Tritrichomonadidae</taxon>
        <taxon>Tritrichomonas</taxon>
    </lineage>
</organism>
<keyword evidence="4" id="KW-0067">ATP-binding</keyword>
<keyword evidence="2" id="KW-0547">Nucleotide-binding</keyword>
<evidence type="ECO:0000313" key="7">
    <source>
        <dbReference type="Proteomes" id="UP001470230"/>
    </source>
</evidence>
<dbReference type="Pfam" id="PF00069">
    <property type="entry name" value="Pkinase"/>
    <property type="match status" value="1"/>
</dbReference>
<dbReference type="SUPFAM" id="SSF56112">
    <property type="entry name" value="Protein kinase-like (PK-like)"/>
    <property type="match status" value="1"/>
</dbReference>
<dbReference type="InterPro" id="IPR050339">
    <property type="entry name" value="CC_SR_Kinase"/>
</dbReference>
<dbReference type="EMBL" id="JAPFFF010000001">
    <property type="protein sequence ID" value="KAK8898788.1"/>
    <property type="molecule type" value="Genomic_DNA"/>
</dbReference>
<proteinExistence type="predicted"/>
<reference evidence="6 7" key="1">
    <citation type="submission" date="2024-04" db="EMBL/GenBank/DDBJ databases">
        <title>Tritrichomonas musculus Genome.</title>
        <authorList>
            <person name="Alves-Ferreira E."/>
            <person name="Grigg M."/>
            <person name="Lorenzi H."/>
            <person name="Galac M."/>
        </authorList>
    </citation>
    <scope>NUCLEOTIDE SEQUENCE [LARGE SCALE GENOMIC DNA]</scope>
    <source>
        <strain evidence="6 7">EAF2021</strain>
    </source>
</reference>
<dbReference type="PROSITE" id="PS50011">
    <property type="entry name" value="PROTEIN_KINASE_DOM"/>
    <property type="match status" value="1"/>
</dbReference>
<evidence type="ECO:0000256" key="4">
    <source>
        <dbReference type="ARBA" id="ARBA00022840"/>
    </source>
</evidence>
<dbReference type="GO" id="GO:0016301">
    <property type="term" value="F:kinase activity"/>
    <property type="evidence" value="ECO:0007669"/>
    <property type="project" value="UniProtKB-KW"/>
</dbReference>
<keyword evidence="6" id="KW-0648">Protein biosynthesis</keyword>
<keyword evidence="7" id="KW-1185">Reference proteome</keyword>
<dbReference type="PANTHER" id="PTHR11042">
    <property type="entry name" value="EUKARYOTIC TRANSLATION INITIATION FACTOR 2-ALPHA KINASE EIF2-ALPHA KINASE -RELATED"/>
    <property type="match status" value="1"/>
</dbReference>
<keyword evidence="3 6" id="KW-0418">Kinase</keyword>
<feature type="domain" description="Protein kinase" evidence="5">
    <location>
        <begin position="136"/>
        <end position="429"/>
    </location>
</feature>
<comment type="caution">
    <text evidence="6">The sequence shown here is derived from an EMBL/GenBank/DDBJ whole genome shotgun (WGS) entry which is preliminary data.</text>
</comment>
<evidence type="ECO:0000313" key="6">
    <source>
        <dbReference type="EMBL" id="KAK8898788.1"/>
    </source>
</evidence>
<dbReference type="InterPro" id="IPR011009">
    <property type="entry name" value="Kinase-like_dom_sf"/>
</dbReference>
<dbReference type="GO" id="GO:0003743">
    <property type="term" value="F:translation initiation factor activity"/>
    <property type="evidence" value="ECO:0007669"/>
    <property type="project" value="UniProtKB-KW"/>
</dbReference>
<dbReference type="Gene3D" id="3.30.200.20">
    <property type="entry name" value="Phosphorylase Kinase, domain 1"/>
    <property type="match status" value="1"/>
</dbReference>
<keyword evidence="6" id="KW-0396">Initiation factor</keyword>
<dbReference type="Gene3D" id="1.10.510.10">
    <property type="entry name" value="Transferase(Phosphotransferase) domain 1"/>
    <property type="match status" value="1"/>
</dbReference>
<sequence length="438" mass="50697">MFLNEHQDSFKAVPISNLIPNMGSDDCFNSSQQNNALELSKFNKNASYYHNQIADFENSHWLLETIKSLCNDCNKPGKYKEIKKELKQRGIIQKSYKNKPNNKKCLSNDNNNFDEYSKDQFSSETIRNESPFPQVYSTLDIIKQSHYSTILKIQNLIDKQNYALKILTLSENEIASAIHEVQCLAHLKSPRLIRYFSSWIEKIPNSDSLSFYIQTEYFDKHSLQNLLQIRRNDENLPNGIIQKIFIDIATALKEIHQAGIVHRDLQPSNLMFRSDYSIAIVGFSISSSFKHKKQKSQSPINSNLNNVLPAEHKNSPLDEFCINAAETAITVSNRHLGSPTYASPQQLNGRKSCPFDDIYSFGIIMFECLANFESENQRKTEIRQLRNFGILPEKFEQEFNEESKLIHQMTCHDPSKRPTAIQILQTDLFQNWKNEYCQ</sequence>
<gene>
    <name evidence="6" type="ORF">M9Y10_001080</name>
</gene>
<name>A0ABR2L6X7_9EUKA</name>
<dbReference type="InterPro" id="IPR000719">
    <property type="entry name" value="Prot_kinase_dom"/>
</dbReference>
<dbReference type="PANTHER" id="PTHR11042:SF136">
    <property type="entry name" value="EIF-2-ALPHA KINASE GCN2"/>
    <property type="match status" value="1"/>
</dbReference>
<protein>
    <submittedName>
        <fullName evidence="6">Eukaryotic translation initiation factor 2-alpha kinase</fullName>
    </submittedName>
</protein>